<evidence type="ECO:0000256" key="1">
    <source>
        <dbReference type="RuleBase" id="RU362006"/>
    </source>
</evidence>
<evidence type="ECO:0000313" key="3">
    <source>
        <dbReference type="Proteomes" id="UP000494206"/>
    </source>
</evidence>
<keyword evidence="1" id="KW-0472">Membrane</keyword>
<organism evidence="2 3">
    <name type="scientific">Caenorhabditis bovis</name>
    <dbReference type="NCBI Taxonomy" id="2654633"/>
    <lineage>
        <taxon>Eukaryota</taxon>
        <taxon>Metazoa</taxon>
        <taxon>Ecdysozoa</taxon>
        <taxon>Nematoda</taxon>
        <taxon>Chromadorea</taxon>
        <taxon>Rhabditida</taxon>
        <taxon>Rhabditina</taxon>
        <taxon>Rhabditomorpha</taxon>
        <taxon>Rhabditoidea</taxon>
        <taxon>Rhabditidae</taxon>
        <taxon>Peloderinae</taxon>
        <taxon>Caenorhabditis</taxon>
    </lineage>
</organism>
<feature type="transmembrane region" description="Helical" evidence="1">
    <location>
        <begin position="56"/>
        <end position="88"/>
    </location>
</feature>
<dbReference type="OrthoDB" id="5913021at2759"/>
<gene>
    <name evidence="2" type="ORF">CBOVIS_LOCUS780</name>
</gene>
<keyword evidence="1" id="KW-1133">Transmembrane helix</keyword>
<comment type="caution">
    <text evidence="2">The sequence shown here is derived from an EMBL/GenBank/DDBJ whole genome shotgun (WGS) entry which is preliminary data.</text>
</comment>
<keyword evidence="3" id="KW-1185">Reference proteome</keyword>
<dbReference type="AlphaFoldDB" id="A0A8S1ECR0"/>
<evidence type="ECO:0000313" key="2">
    <source>
        <dbReference type="EMBL" id="CAB3397354.1"/>
    </source>
</evidence>
<feature type="transmembrane region" description="Helical" evidence="1">
    <location>
        <begin position="108"/>
        <end position="135"/>
    </location>
</feature>
<dbReference type="Proteomes" id="UP000494206">
    <property type="component" value="Unassembled WGS sequence"/>
</dbReference>
<comment type="similarity">
    <text evidence="1">Belongs to the DP1 family.</text>
</comment>
<dbReference type="InterPro" id="IPR004345">
    <property type="entry name" value="TB2_DP1_HVA22"/>
</dbReference>
<comment type="subcellular location">
    <subcellularLocation>
        <location evidence="1">Membrane</location>
        <topology evidence="1">Multi-pass membrane protein</topology>
    </subcellularLocation>
</comment>
<protein>
    <recommendedName>
        <fullName evidence="1">Receptor expression-enhancing protein</fullName>
    </recommendedName>
</protein>
<accession>A0A8S1ECR0</accession>
<dbReference type="PANTHER" id="PTHR12300">
    <property type="entry name" value="HVA22-LIKE PROTEINS"/>
    <property type="match status" value="1"/>
</dbReference>
<reference evidence="2 3" key="1">
    <citation type="submission" date="2020-04" db="EMBL/GenBank/DDBJ databases">
        <authorList>
            <person name="Laetsch R D."/>
            <person name="Stevens L."/>
            <person name="Kumar S."/>
            <person name="Blaxter L. M."/>
        </authorList>
    </citation>
    <scope>NUCLEOTIDE SEQUENCE [LARGE SCALE GENOMIC DNA]</scope>
</reference>
<dbReference type="PANTHER" id="PTHR12300:SF34">
    <property type="entry name" value="RECEPTOR EXPRESSION-ENHANCING PROTEIN"/>
    <property type="match status" value="1"/>
</dbReference>
<keyword evidence="1" id="KW-0812">Transmembrane</keyword>
<dbReference type="EMBL" id="CADEPM010000001">
    <property type="protein sequence ID" value="CAB3397354.1"/>
    <property type="molecule type" value="Genomic_DNA"/>
</dbReference>
<sequence>MSKRSELKQEALPEPFDGFKKFHTDMIAYLFADHGETYNKNMKNIEEGTGLKREQIIYVLIGLNCIYLILGSWAEFVCNLIGFAYPAYVSVKAIRTTDTADDTQWLTYWAVFATFALVDFFAIGIMSVFPFYWVVKAAFLMYLYLPQTQGAKVMYVKVVDPLVTFIDTFIEPSSQQTKINEKKSE</sequence>
<dbReference type="GO" id="GO:0016020">
    <property type="term" value="C:membrane"/>
    <property type="evidence" value="ECO:0007669"/>
    <property type="project" value="UniProtKB-SubCell"/>
</dbReference>
<proteinExistence type="inferred from homology"/>
<name>A0A8S1ECR0_9PELO</name>
<dbReference type="Pfam" id="PF03134">
    <property type="entry name" value="TB2_DP1_HVA22"/>
    <property type="match status" value="1"/>
</dbReference>